<evidence type="ECO:0000259" key="1">
    <source>
        <dbReference type="PROSITE" id="PS50883"/>
    </source>
</evidence>
<dbReference type="SMART" id="SM00065">
    <property type="entry name" value="GAF"/>
    <property type="match status" value="1"/>
</dbReference>
<dbReference type="CDD" id="cd01948">
    <property type="entry name" value="EAL"/>
    <property type="match status" value="1"/>
</dbReference>
<dbReference type="SUPFAM" id="SSF141868">
    <property type="entry name" value="EAL domain-like"/>
    <property type="match status" value="1"/>
</dbReference>
<dbReference type="PANTHER" id="PTHR33121">
    <property type="entry name" value="CYCLIC DI-GMP PHOSPHODIESTERASE PDEF"/>
    <property type="match status" value="1"/>
</dbReference>
<dbReference type="InterPro" id="IPR029016">
    <property type="entry name" value="GAF-like_dom_sf"/>
</dbReference>
<dbReference type="InterPro" id="IPR050706">
    <property type="entry name" value="Cyclic-di-GMP_PDE-like"/>
</dbReference>
<dbReference type="GO" id="GO:0071111">
    <property type="term" value="F:cyclic-guanylate-specific phosphodiesterase activity"/>
    <property type="evidence" value="ECO:0007669"/>
    <property type="project" value="InterPro"/>
</dbReference>
<gene>
    <name evidence="2" type="ORF">SBA5_250115</name>
</gene>
<dbReference type="Pfam" id="PF00563">
    <property type="entry name" value="EAL"/>
    <property type="match status" value="1"/>
</dbReference>
<dbReference type="Pfam" id="PF01590">
    <property type="entry name" value="GAF"/>
    <property type="match status" value="1"/>
</dbReference>
<dbReference type="InterPro" id="IPR035919">
    <property type="entry name" value="EAL_sf"/>
</dbReference>
<dbReference type="FunFam" id="3.20.20.450:FF:000001">
    <property type="entry name" value="Cyclic di-GMP phosphodiesterase yahA"/>
    <property type="match status" value="1"/>
</dbReference>
<sequence length="461" mass="51664">MPQIELETSKTDWEQEDARLAALASTGILDSAPEPSFDAITRLSAEYFKADTVLLGFADESRIWIKSYWGEPVRELPRRHSVFEMVLAEDGPVVVPDMTKHPQFAGFRVTIRRLEVLSFASAPIRSGDGRILGALTVFGCQARRNMALHELHMLESLADIVASQLELRRLRKAVHANRLQPAHAAETATGTWPRKSDLRQALERQQFVMYYQPEVELATRRIVGLEALIRWQHPERGMIAPMNFIPLAEETGLILPIGDWGLSEACRQIQTWCHEDPECTSPRVCVNLSARQFAREGLADHVEALLRQSGVSSRQLGLEMTESSIIPDSGTAMEVLGSLRRLGVSLLMDDFGTGYSSLNHLHTLPFDVLKIDRSFVMRMTEGDQPYQIVRTIVELARVLGMDVVAEGIETHEQYDLLRKLGCRFGQGYLFSRPVPPETVSEMLRLPGRVLPEVAESAVTAN</sequence>
<dbReference type="Gene3D" id="3.30.450.40">
    <property type="match status" value="1"/>
</dbReference>
<accession>A0A2N9LA89</accession>
<dbReference type="InterPro" id="IPR001633">
    <property type="entry name" value="EAL_dom"/>
</dbReference>
<name>A0A2N9LA89_9BACT</name>
<dbReference type="Gene3D" id="3.20.20.450">
    <property type="entry name" value="EAL domain"/>
    <property type="match status" value="1"/>
</dbReference>
<dbReference type="PROSITE" id="PS50883">
    <property type="entry name" value="EAL"/>
    <property type="match status" value="1"/>
</dbReference>
<dbReference type="EMBL" id="OKRB01000081">
    <property type="protein sequence ID" value="SPE19885.1"/>
    <property type="molecule type" value="Genomic_DNA"/>
</dbReference>
<evidence type="ECO:0000313" key="3">
    <source>
        <dbReference type="Proteomes" id="UP000239735"/>
    </source>
</evidence>
<reference evidence="3" key="1">
    <citation type="submission" date="2018-02" db="EMBL/GenBank/DDBJ databases">
        <authorList>
            <person name="Hausmann B."/>
        </authorList>
    </citation>
    <scope>NUCLEOTIDE SEQUENCE [LARGE SCALE GENOMIC DNA]</scope>
    <source>
        <strain evidence="3">Peat soil MAG SbA5</strain>
    </source>
</reference>
<dbReference type="SUPFAM" id="SSF55781">
    <property type="entry name" value="GAF domain-like"/>
    <property type="match status" value="1"/>
</dbReference>
<organism evidence="2 3">
    <name type="scientific">Candidatus Sulfuritelmatomonas gaucii</name>
    <dbReference type="NCBI Taxonomy" id="2043161"/>
    <lineage>
        <taxon>Bacteria</taxon>
        <taxon>Pseudomonadati</taxon>
        <taxon>Acidobacteriota</taxon>
        <taxon>Terriglobia</taxon>
        <taxon>Terriglobales</taxon>
        <taxon>Acidobacteriaceae</taxon>
        <taxon>Candidatus Sulfuritelmatomonas</taxon>
    </lineage>
</organism>
<proteinExistence type="predicted"/>
<protein>
    <submittedName>
        <fullName evidence="2">Putative Diguanylate phosphodiesterase</fullName>
    </submittedName>
</protein>
<evidence type="ECO:0000313" key="2">
    <source>
        <dbReference type="EMBL" id="SPE19885.1"/>
    </source>
</evidence>
<dbReference type="InterPro" id="IPR003018">
    <property type="entry name" value="GAF"/>
</dbReference>
<dbReference type="SMART" id="SM00052">
    <property type="entry name" value="EAL"/>
    <property type="match status" value="1"/>
</dbReference>
<dbReference type="Proteomes" id="UP000239735">
    <property type="component" value="Unassembled WGS sequence"/>
</dbReference>
<dbReference type="AlphaFoldDB" id="A0A2N9LA89"/>
<feature type="domain" description="EAL" evidence="1">
    <location>
        <begin position="191"/>
        <end position="447"/>
    </location>
</feature>
<dbReference type="PANTHER" id="PTHR33121:SF70">
    <property type="entry name" value="SIGNALING PROTEIN YKOW"/>
    <property type="match status" value="1"/>
</dbReference>